<dbReference type="InterPro" id="IPR028651">
    <property type="entry name" value="ING_fam"/>
</dbReference>
<feature type="compositionally biased region" description="Basic and acidic residues" evidence="1">
    <location>
        <begin position="223"/>
        <end position="239"/>
    </location>
</feature>
<keyword evidence="4" id="KW-1185">Reference proteome</keyword>
<dbReference type="GO" id="GO:0000123">
    <property type="term" value="C:histone acetyltransferase complex"/>
    <property type="evidence" value="ECO:0007669"/>
    <property type="project" value="TreeGrafter"/>
</dbReference>
<accession>A0AAN7SZT1</accession>
<dbReference type="SMART" id="SM01408">
    <property type="entry name" value="ING"/>
    <property type="match status" value="1"/>
</dbReference>
<dbReference type="InterPro" id="IPR013083">
    <property type="entry name" value="Znf_RING/FYVE/PHD"/>
</dbReference>
<feature type="region of interest" description="Disordered" evidence="1">
    <location>
        <begin position="309"/>
        <end position="376"/>
    </location>
</feature>
<dbReference type="EMBL" id="JAVRRJ010000005">
    <property type="protein sequence ID" value="KAK5084683.1"/>
    <property type="molecule type" value="Genomic_DNA"/>
</dbReference>
<feature type="compositionally biased region" description="Low complexity" evidence="1">
    <location>
        <begin position="485"/>
        <end position="507"/>
    </location>
</feature>
<reference evidence="3 4" key="1">
    <citation type="submission" date="2023-08" db="EMBL/GenBank/DDBJ databases">
        <title>Black Yeasts Isolated from many extreme environments.</title>
        <authorList>
            <person name="Coleine C."/>
            <person name="Stajich J.E."/>
            <person name="Selbmann L."/>
        </authorList>
    </citation>
    <scope>NUCLEOTIDE SEQUENCE [LARGE SCALE GENOMIC DNA]</scope>
    <source>
        <strain evidence="3 4">CCFEE 5910</strain>
    </source>
</reference>
<dbReference type="GO" id="GO:0004402">
    <property type="term" value="F:histone acetyltransferase activity"/>
    <property type="evidence" value="ECO:0007669"/>
    <property type="project" value="TreeGrafter"/>
</dbReference>
<dbReference type="Gene3D" id="3.30.40.10">
    <property type="entry name" value="Zinc/RING finger domain, C3HC4 (zinc finger)"/>
    <property type="match status" value="1"/>
</dbReference>
<protein>
    <recommendedName>
        <fullName evidence="2">Inhibitor of growth protein N-terminal histone-binding domain-containing protein</fullName>
    </recommendedName>
</protein>
<comment type="caution">
    <text evidence="3">The sequence shown here is derived from an EMBL/GenBank/DDBJ whole genome shotgun (WGS) entry which is preliminary data.</text>
</comment>
<feature type="region of interest" description="Disordered" evidence="1">
    <location>
        <begin position="119"/>
        <end position="258"/>
    </location>
</feature>
<proteinExistence type="predicted"/>
<dbReference type="PANTHER" id="PTHR10333:SF94">
    <property type="entry name" value="FINGER DOMAIN PROTEIN, PUTATIVE (AFU_ORTHOLOGUE AFUA_3G11940)-RELATED"/>
    <property type="match status" value="1"/>
</dbReference>
<evidence type="ECO:0000256" key="1">
    <source>
        <dbReference type="SAM" id="MobiDB-lite"/>
    </source>
</evidence>
<feature type="compositionally biased region" description="Polar residues" evidence="1">
    <location>
        <begin position="404"/>
        <end position="413"/>
    </location>
</feature>
<evidence type="ECO:0000259" key="2">
    <source>
        <dbReference type="SMART" id="SM01408"/>
    </source>
</evidence>
<dbReference type="SUPFAM" id="SSF57903">
    <property type="entry name" value="FYVE/PHD zinc finger"/>
    <property type="match status" value="1"/>
</dbReference>
<dbReference type="Gene3D" id="6.10.140.1740">
    <property type="match status" value="1"/>
</dbReference>
<feature type="compositionally biased region" description="Polar residues" evidence="1">
    <location>
        <begin position="328"/>
        <end position="337"/>
    </location>
</feature>
<feature type="region of interest" description="Disordered" evidence="1">
    <location>
        <begin position="404"/>
        <end position="642"/>
    </location>
</feature>
<feature type="compositionally biased region" description="Pro residues" evidence="1">
    <location>
        <begin position="508"/>
        <end position="520"/>
    </location>
</feature>
<dbReference type="InterPro" id="IPR011011">
    <property type="entry name" value="Znf_FYVE_PHD"/>
</dbReference>
<dbReference type="InterPro" id="IPR024610">
    <property type="entry name" value="ING_N_histone-binding"/>
</dbReference>
<feature type="domain" description="Inhibitor of growth protein N-terminal histone-binding" evidence="2">
    <location>
        <begin position="17"/>
        <end position="120"/>
    </location>
</feature>
<feature type="compositionally biased region" description="Low complexity" evidence="1">
    <location>
        <begin position="429"/>
        <end position="440"/>
    </location>
</feature>
<dbReference type="Proteomes" id="UP001309876">
    <property type="component" value="Unassembled WGS sequence"/>
</dbReference>
<dbReference type="GO" id="GO:0005634">
    <property type="term" value="C:nucleus"/>
    <property type="evidence" value="ECO:0007669"/>
    <property type="project" value="TreeGrafter"/>
</dbReference>
<dbReference type="GO" id="GO:0006355">
    <property type="term" value="P:regulation of DNA-templated transcription"/>
    <property type="evidence" value="ECO:0007669"/>
    <property type="project" value="TreeGrafter"/>
</dbReference>
<sequence>MAEISEEVAVNPDAQAAVTDFLDYTEYLPTDLIRSLTLIQQLDETYLHHADTVHALTHTYGTLPTIQLSERPDAFGLRSDISRQLDLALNARESAYAEAKRLFDLTDRHQDRLRSIIGKLNALPKPPSRDPTPQPQAPSAGKTSRTGRKLNGSVPRLLLKGPQGTIASSVLPRPRHKRITVPGEVMPPYDPDEPIASTEVSDWESDPPSPVKAPVLKLPKQRPIVEHERKPREHRETSSYRKPTPPPDDAQAGSKWKPWTRLSDYEMYKLRKKMKKNHAWEPSDVMIRRELAEKGRGWDNYYKARAAAQASGTPFLDVDNADKEQVPSILQTEASKSTSKDEPSSRPKPRRTESKKEKKEETPKDPAARAAHEAELAARKLGDIGSTFKNLFSPFSTALQSLKTATGTASPVTTPKIESKPPKKRKIAETASTTPSSEPESQAKKKQKILPKPSPLALPEQATPTLANTNTITIPPIKLKVSVQPSAPAATRPAAPSRSVSTQKPVLAPAPAPAPTPTPVPAKVEATPPPTRPSSRRSAAASIEPSTVHSTRQSRRSSVTPATTAAPLRKTPLLETTPKAVVTAASSRSKREPPGTVTQSSQDGGAAVSVSKRKEKPNKASKAQAPKSTPDAKAQPEPEVRIDIDGNQELLDPGEERYCVCGDVSWGEMICCELDDKCEFGQWFHMDCVSLHDMPPRTVKWFCPGDRKKLHKGESTNGLVGRTIK</sequence>
<feature type="compositionally biased region" description="Basic and acidic residues" evidence="1">
    <location>
        <begin position="338"/>
        <end position="376"/>
    </location>
</feature>
<feature type="compositionally biased region" description="Pro residues" evidence="1">
    <location>
        <begin position="124"/>
        <end position="136"/>
    </location>
</feature>
<organism evidence="3 4">
    <name type="scientific">Lithohypha guttulata</name>
    <dbReference type="NCBI Taxonomy" id="1690604"/>
    <lineage>
        <taxon>Eukaryota</taxon>
        <taxon>Fungi</taxon>
        <taxon>Dikarya</taxon>
        <taxon>Ascomycota</taxon>
        <taxon>Pezizomycotina</taxon>
        <taxon>Eurotiomycetes</taxon>
        <taxon>Chaetothyriomycetidae</taxon>
        <taxon>Chaetothyriales</taxon>
        <taxon>Trichomeriaceae</taxon>
        <taxon>Lithohypha</taxon>
    </lineage>
</organism>
<feature type="compositionally biased region" description="Polar residues" evidence="1">
    <location>
        <begin position="462"/>
        <end position="473"/>
    </location>
</feature>
<gene>
    <name evidence="3" type="ORF">LTR05_005761</name>
</gene>
<dbReference type="AlphaFoldDB" id="A0AAN7SZT1"/>
<feature type="compositionally biased region" description="Polar residues" evidence="1">
    <location>
        <begin position="544"/>
        <end position="563"/>
    </location>
</feature>
<evidence type="ECO:0000313" key="3">
    <source>
        <dbReference type="EMBL" id="KAK5084683.1"/>
    </source>
</evidence>
<name>A0AAN7SZT1_9EURO</name>
<dbReference type="PANTHER" id="PTHR10333">
    <property type="entry name" value="INHIBITOR OF GROWTH PROTEIN"/>
    <property type="match status" value="1"/>
</dbReference>
<evidence type="ECO:0000313" key="4">
    <source>
        <dbReference type="Proteomes" id="UP001309876"/>
    </source>
</evidence>